<organism evidence="10 11">
    <name type="scientific">Salinimonas iocasae</name>
    <dbReference type="NCBI Taxonomy" id="2572577"/>
    <lineage>
        <taxon>Bacteria</taxon>
        <taxon>Pseudomonadati</taxon>
        <taxon>Pseudomonadota</taxon>
        <taxon>Gammaproteobacteria</taxon>
        <taxon>Alteromonadales</taxon>
        <taxon>Alteromonadaceae</taxon>
        <taxon>Alteromonas/Salinimonas group</taxon>
        <taxon>Salinimonas</taxon>
    </lineage>
</organism>
<dbReference type="SUPFAM" id="SSF52317">
    <property type="entry name" value="Class I glutamine amidotransferase-like"/>
    <property type="match status" value="1"/>
</dbReference>
<evidence type="ECO:0000313" key="10">
    <source>
        <dbReference type="EMBL" id="QCZ94231.1"/>
    </source>
</evidence>
<reference evidence="10 11" key="1">
    <citation type="submission" date="2019-04" db="EMBL/GenBank/DDBJ databases">
        <title>Salinimonas iocasae sp. nov., a halophilic bacterium isolated from the outer tube casing of tubeworms in Okinawa Trough.</title>
        <authorList>
            <person name="Zhang H."/>
            <person name="Wang H."/>
            <person name="Li C."/>
        </authorList>
    </citation>
    <scope>NUCLEOTIDE SEQUENCE [LARGE SCALE GENOMIC DNA]</scope>
    <source>
        <strain evidence="10 11">KX18D6</strain>
    </source>
</reference>
<comment type="subcellular location">
    <subcellularLocation>
        <location evidence="1 8">Cytoplasm</location>
    </subcellularLocation>
</comment>
<evidence type="ECO:0000256" key="1">
    <source>
        <dbReference type="ARBA" id="ARBA00004496"/>
    </source>
</evidence>
<dbReference type="Gene3D" id="3.40.50.880">
    <property type="match status" value="1"/>
</dbReference>
<dbReference type="Proteomes" id="UP000304912">
    <property type="component" value="Chromosome"/>
</dbReference>
<keyword evidence="2 8" id="KW-0963">Cytoplasm</keyword>
<evidence type="ECO:0000256" key="7">
    <source>
        <dbReference type="ARBA" id="ARBA00053298"/>
    </source>
</evidence>
<evidence type="ECO:0000256" key="9">
    <source>
        <dbReference type="PIRSR" id="PIRSR000450-1"/>
    </source>
</evidence>
<dbReference type="PANTHER" id="PTHR20919:SF0">
    <property type="entry name" value="HOMOSERINE O-SUCCINYLTRANSFERASE"/>
    <property type="match status" value="1"/>
</dbReference>
<accession>A0A5B7YF13</accession>
<protein>
    <recommendedName>
        <fullName evidence="8">Homoserine O-succinyltransferase</fullName>
        <shortName evidence="8">HST</shortName>
        <ecNumber evidence="8">2.3.1.46</ecNumber>
    </recommendedName>
    <alternativeName>
        <fullName evidence="8">Homoserine transsuccinylase</fullName>
        <shortName evidence="8">HTS</shortName>
    </alternativeName>
</protein>
<dbReference type="GO" id="GO:0008899">
    <property type="term" value="F:homoserine O-succinyltransferase activity"/>
    <property type="evidence" value="ECO:0007669"/>
    <property type="project" value="UniProtKB-EC"/>
</dbReference>
<name>A0A5B7YF13_9ALTE</name>
<comment type="pathway">
    <text evidence="8">Amino-acid biosynthesis; L-methionine biosynthesis via de novo pathway; O-succinyl-L-homoserine from L-homoserine: step 1/1.</text>
</comment>
<sequence>MPIRIPEQLPAQDVLLGENIFTMDSLRASHQDIRPLEVGILNLMPNKIETEVQLLRLLSNTPLQINVDLIRIDNQAPKNTPQSHMDAFYHEFSQVAHKKYDGLMVTGAPLAHLDYEQVKYWSNMQAIFDWAEKNVQSTLYLCWAAHAAMFHHYGVNRHLRAEKISGVFEHQVLDQHNELLRGFDPVFFAPHSRFGHIESAQYSGVDGLSVLAESSDAGAYIAASDDKRKVFVTGHPEYDPETLHEEFQRDTDAGLSPVVPVNYYPQDDPSQSPLVRWRSHGSLLFTNWLNYHVYQTTPYDLNSLSGSDSPSNED</sequence>
<evidence type="ECO:0000256" key="8">
    <source>
        <dbReference type="HAMAP-Rule" id="MF_00295"/>
    </source>
</evidence>
<comment type="similarity">
    <text evidence="8">Belongs to the MetA family.</text>
</comment>
<dbReference type="PANTHER" id="PTHR20919">
    <property type="entry name" value="HOMOSERINE O-SUCCINYLTRANSFERASE"/>
    <property type="match status" value="1"/>
</dbReference>
<dbReference type="AlphaFoldDB" id="A0A5B7YF13"/>
<dbReference type="UniPathway" id="UPA00051">
    <property type="reaction ID" value="UER00075"/>
</dbReference>
<dbReference type="Pfam" id="PF04204">
    <property type="entry name" value="HTS"/>
    <property type="match status" value="1"/>
</dbReference>
<evidence type="ECO:0000256" key="4">
    <source>
        <dbReference type="ARBA" id="ARBA00022679"/>
    </source>
</evidence>
<feature type="binding site" evidence="8">
    <location>
        <position position="163"/>
    </location>
    <ligand>
        <name>substrate</name>
    </ligand>
</feature>
<dbReference type="InterPro" id="IPR029062">
    <property type="entry name" value="Class_I_gatase-like"/>
</dbReference>
<keyword evidence="8" id="KW-0486">Methionine biosynthesis</keyword>
<feature type="binding site" evidence="8">
    <location>
        <position position="249"/>
    </location>
    <ligand>
        <name>substrate</name>
    </ligand>
</feature>
<feature type="site" description="Important for acyl-CoA specificity" evidence="8">
    <location>
        <position position="111"/>
    </location>
</feature>
<keyword evidence="3 8" id="KW-0028">Amino-acid biosynthesis</keyword>
<evidence type="ECO:0000256" key="3">
    <source>
        <dbReference type="ARBA" id="ARBA00022605"/>
    </source>
</evidence>
<dbReference type="GO" id="GO:0019281">
    <property type="term" value="P:L-methionine biosynthetic process from homoserine via O-succinyl-L-homoserine and cystathionine"/>
    <property type="evidence" value="ECO:0007669"/>
    <property type="project" value="InterPro"/>
</dbReference>
<dbReference type="PIRSF" id="PIRSF000450">
    <property type="entry name" value="H_ser_succinyltr"/>
    <property type="match status" value="1"/>
</dbReference>
<evidence type="ECO:0000313" key="11">
    <source>
        <dbReference type="Proteomes" id="UP000304912"/>
    </source>
</evidence>
<dbReference type="RefSeq" id="WP_139756972.1">
    <property type="nucleotide sequence ID" value="NZ_CP039852.1"/>
</dbReference>
<dbReference type="CDD" id="cd03131">
    <property type="entry name" value="GATase1_HTS"/>
    <property type="match status" value="1"/>
</dbReference>
<dbReference type="OrthoDB" id="9772423at2"/>
<dbReference type="EC" id="2.3.1.46" evidence="8"/>
<keyword evidence="4 8" id="KW-0808">Transferase</keyword>
<feature type="site" description="Important for substrate specificity" evidence="8">
    <location>
        <position position="192"/>
    </location>
</feature>
<evidence type="ECO:0000256" key="2">
    <source>
        <dbReference type="ARBA" id="ARBA00022490"/>
    </source>
</evidence>
<gene>
    <name evidence="10" type="primary">metA</name>
    <name evidence="8" type="synonym">metAS</name>
    <name evidence="10" type="ORF">FBQ74_12465</name>
</gene>
<dbReference type="FunFam" id="3.40.50.880:FF:000004">
    <property type="entry name" value="Homoserine O-succinyltransferase"/>
    <property type="match status" value="1"/>
</dbReference>
<dbReference type="GO" id="GO:0005737">
    <property type="term" value="C:cytoplasm"/>
    <property type="evidence" value="ECO:0007669"/>
    <property type="project" value="UniProtKB-SubCell"/>
</dbReference>
<dbReference type="HAMAP" id="MF_00295">
    <property type="entry name" value="MetA_acyltransf"/>
    <property type="match status" value="1"/>
</dbReference>
<proteinExistence type="inferred from homology"/>
<feature type="active site" description="Acyl-thioester intermediate" evidence="8 9">
    <location>
        <position position="142"/>
    </location>
</feature>
<dbReference type="NCBIfam" id="TIGR01001">
    <property type="entry name" value="metA"/>
    <property type="match status" value="1"/>
</dbReference>
<comment type="caution">
    <text evidence="8">Lacks conserved residue(s) required for the propagation of feature annotation.</text>
</comment>
<comment type="function">
    <text evidence="7 8">Transfers a succinyl group from succinyl-CoA to L-homoserine, forming succinyl-L-homoserine.</text>
</comment>
<keyword evidence="5 8" id="KW-0012">Acyltransferase</keyword>
<comment type="catalytic activity">
    <reaction evidence="6 8">
        <text>L-homoserine + succinyl-CoA = O-succinyl-L-homoserine + CoA</text>
        <dbReference type="Rhea" id="RHEA:22008"/>
        <dbReference type="ChEBI" id="CHEBI:57287"/>
        <dbReference type="ChEBI" id="CHEBI:57292"/>
        <dbReference type="ChEBI" id="CHEBI:57476"/>
        <dbReference type="ChEBI" id="CHEBI:57661"/>
        <dbReference type="EC" id="2.3.1.46"/>
    </reaction>
</comment>
<dbReference type="KEGG" id="salk:FBQ74_12465"/>
<feature type="binding site" evidence="8">
    <location>
        <position position="192"/>
    </location>
    <ligand>
        <name>substrate</name>
    </ligand>
</feature>
<feature type="active site" description="Proton acceptor" evidence="8">
    <location>
        <position position="235"/>
    </location>
</feature>
<dbReference type="InterPro" id="IPR033752">
    <property type="entry name" value="MetA_family"/>
</dbReference>
<dbReference type="EMBL" id="CP039852">
    <property type="protein sequence ID" value="QCZ94231.1"/>
    <property type="molecule type" value="Genomic_DNA"/>
</dbReference>
<dbReference type="GO" id="GO:0004414">
    <property type="term" value="F:homoserine O-acetyltransferase activity"/>
    <property type="evidence" value="ECO:0007669"/>
    <property type="project" value="UniProtKB-UniRule"/>
</dbReference>
<keyword evidence="11" id="KW-1185">Reference proteome</keyword>
<dbReference type="InterPro" id="IPR005697">
    <property type="entry name" value="HST_MetA"/>
</dbReference>
<evidence type="ECO:0000256" key="5">
    <source>
        <dbReference type="ARBA" id="ARBA00023315"/>
    </source>
</evidence>
<feature type="active site" evidence="8">
    <location>
        <position position="237"/>
    </location>
</feature>
<evidence type="ECO:0000256" key="6">
    <source>
        <dbReference type="ARBA" id="ARBA00051253"/>
    </source>
</evidence>